<feature type="transmembrane region" description="Helical" evidence="7">
    <location>
        <begin position="79"/>
        <end position="98"/>
    </location>
</feature>
<keyword evidence="6 7" id="KW-0472">Membrane</keyword>
<dbReference type="EMBL" id="CP002018">
    <property type="protein sequence ID" value="AEM41223.1"/>
    <property type="molecule type" value="Genomic_DNA"/>
</dbReference>
<dbReference type="PANTHER" id="PTHR42718">
    <property type="entry name" value="MAJOR FACILITATOR SUPERFAMILY MULTIDRUG TRANSPORTER MFSC"/>
    <property type="match status" value="1"/>
</dbReference>
<evidence type="ECO:0000313" key="10">
    <source>
        <dbReference type="Proteomes" id="UP000000692"/>
    </source>
</evidence>
<keyword evidence="2" id="KW-0813">Transport</keyword>
<dbReference type="InterPro" id="IPR036259">
    <property type="entry name" value="MFS_trans_sf"/>
</dbReference>
<feature type="transmembrane region" description="Helical" evidence="7">
    <location>
        <begin position="328"/>
        <end position="350"/>
    </location>
</feature>
<gene>
    <name evidence="9" type="ordered locus">KVU_1384</name>
</gene>
<feature type="transmembrane region" description="Helical" evidence="7">
    <location>
        <begin position="299"/>
        <end position="316"/>
    </location>
</feature>
<feature type="transmembrane region" description="Helical" evidence="7">
    <location>
        <begin position="430"/>
        <end position="453"/>
    </location>
</feature>
<accession>F9Y8Q4</accession>
<evidence type="ECO:0000256" key="2">
    <source>
        <dbReference type="ARBA" id="ARBA00022448"/>
    </source>
</evidence>
<feature type="transmembrane region" description="Helical" evidence="7">
    <location>
        <begin position="104"/>
        <end position="125"/>
    </location>
</feature>
<feature type="transmembrane region" description="Helical" evidence="7">
    <location>
        <begin position="229"/>
        <end position="247"/>
    </location>
</feature>
<evidence type="ECO:0000256" key="7">
    <source>
        <dbReference type="SAM" id="Phobius"/>
    </source>
</evidence>
<dbReference type="Gene3D" id="1.20.1720.10">
    <property type="entry name" value="Multidrug resistance protein D"/>
    <property type="match status" value="1"/>
</dbReference>
<dbReference type="AlphaFoldDB" id="F9Y8Q4"/>
<feature type="transmembrane region" description="Helical" evidence="7">
    <location>
        <begin position="403"/>
        <end position="424"/>
    </location>
</feature>
<keyword evidence="5 7" id="KW-1133">Transmembrane helix</keyword>
<keyword evidence="3" id="KW-1003">Cell membrane</keyword>
<dbReference type="InterPro" id="IPR020846">
    <property type="entry name" value="MFS_dom"/>
</dbReference>
<organism evidence="9 10">
    <name type="scientific">Ketogulonicigenium vulgare (strain WSH-001)</name>
    <dbReference type="NCBI Taxonomy" id="759362"/>
    <lineage>
        <taxon>Bacteria</taxon>
        <taxon>Pseudomonadati</taxon>
        <taxon>Pseudomonadota</taxon>
        <taxon>Alphaproteobacteria</taxon>
        <taxon>Rhodobacterales</taxon>
        <taxon>Roseobacteraceae</taxon>
        <taxon>Ketogulonicigenium</taxon>
    </lineage>
</organism>
<keyword evidence="4 7" id="KW-0812">Transmembrane</keyword>
<dbReference type="Pfam" id="PF07690">
    <property type="entry name" value="MFS_1"/>
    <property type="match status" value="1"/>
</dbReference>
<feature type="transmembrane region" description="Helical" evidence="7">
    <location>
        <begin position="268"/>
        <end position="287"/>
    </location>
</feature>
<dbReference type="RefSeq" id="WP_013384694.1">
    <property type="nucleotide sequence ID" value="NC_017384.1"/>
</dbReference>
<proteinExistence type="predicted"/>
<feature type="transmembrane region" description="Helical" evidence="7">
    <location>
        <begin position="167"/>
        <end position="188"/>
    </location>
</feature>
<sequence length="482" mass="51096">MEKSNDERQVLSIALVISIAFLIEAIDGTILVAALPAIARDFGVDPLRANMAVSVYLMAVAATIPASSWLADRFGARRVFLMAMGGFVLASLGSAMAQNLQSLIATRIAQGIAGGLMTPTGRLLLIRAVPKTQLSTAIMWMSMPVMIGPVLGPLIGGALVTYASWRWIFLISLPIGIIGIFVCLRLLPRSQQEARRAFDTAGFLLCALVLGALQLSIDQIVHPIVPPQFAPVLWVLGVAGLMAYILHARRIARPALELSLLRERLFRTGILAGSLSRIGLNATPFLLQLQLQLGFNWSALKAGSIVFAVSAGSLVLKPIMPRVLGRLGFRWTLVLNGLAGALLSGVMALFTPNTPMWLLLVVVLAYGVARSLQFNTVNTLLYADIPKDRQSAATAFGGVGQQLSMALGISLAAVAVAQMTALGLEVQHEAISCAMLILCAITAASALIFYFCLATDDGAEAARRPPQKAASHGATPVKGKVS</sequence>
<evidence type="ECO:0000256" key="1">
    <source>
        <dbReference type="ARBA" id="ARBA00004651"/>
    </source>
</evidence>
<dbReference type="Gene3D" id="1.20.1250.20">
    <property type="entry name" value="MFS general substrate transporter like domains"/>
    <property type="match status" value="1"/>
</dbReference>
<dbReference type="KEGG" id="kvl:KVU_1384"/>
<dbReference type="GO" id="GO:0005886">
    <property type="term" value="C:plasma membrane"/>
    <property type="evidence" value="ECO:0007669"/>
    <property type="project" value="UniProtKB-SubCell"/>
</dbReference>
<dbReference type="OrthoDB" id="9812221at2"/>
<dbReference type="SUPFAM" id="SSF103473">
    <property type="entry name" value="MFS general substrate transporter"/>
    <property type="match status" value="1"/>
</dbReference>
<feature type="domain" description="Major facilitator superfamily (MFS) profile" evidence="8">
    <location>
        <begin position="13"/>
        <end position="457"/>
    </location>
</feature>
<dbReference type="Proteomes" id="UP000000692">
    <property type="component" value="Chromosome"/>
</dbReference>
<protein>
    <submittedName>
        <fullName evidence="9">Efflux-type transporter, drug resistance translocase protein</fullName>
    </submittedName>
</protein>
<name>F9Y8Q4_KETVW</name>
<keyword evidence="10" id="KW-1185">Reference proteome</keyword>
<dbReference type="HOGENOM" id="CLU_000960_28_0_5"/>
<dbReference type="eggNOG" id="COG2814">
    <property type="taxonomic scope" value="Bacteria"/>
</dbReference>
<comment type="subcellular location">
    <subcellularLocation>
        <location evidence="1">Cell membrane</location>
        <topology evidence="1">Multi-pass membrane protein</topology>
    </subcellularLocation>
</comment>
<feature type="transmembrane region" description="Helical" evidence="7">
    <location>
        <begin position="12"/>
        <end position="39"/>
    </location>
</feature>
<dbReference type="PROSITE" id="PS50850">
    <property type="entry name" value="MFS"/>
    <property type="match status" value="1"/>
</dbReference>
<dbReference type="PANTHER" id="PTHR42718:SF46">
    <property type="entry name" value="BLR6921 PROTEIN"/>
    <property type="match status" value="1"/>
</dbReference>
<dbReference type="GO" id="GO:0022857">
    <property type="term" value="F:transmembrane transporter activity"/>
    <property type="evidence" value="ECO:0007669"/>
    <property type="project" value="InterPro"/>
</dbReference>
<evidence type="ECO:0000313" key="9">
    <source>
        <dbReference type="EMBL" id="AEM41223.1"/>
    </source>
</evidence>
<evidence type="ECO:0000256" key="4">
    <source>
        <dbReference type="ARBA" id="ARBA00022692"/>
    </source>
</evidence>
<feature type="transmembrane region" description="Helical" evidence="7">
    <location>
        <begin position="356"/>
        <end position="382"/>
    </location>
</feature>
<evidence type="ECO:0000256" key="6">
    <source>
        <dbReference type="ARBA" id="ARBA00023136"/>
    </source>
</evidence>
<feature type="transmembrane region" description="Helical" evidence="7">
    <location>
        <begin position="137"/>
        <end position="161"/>
    </location>
</feature>
<evidence type="ECO:0000259" key="8">
    <source>
        <dbReference type="PROSITE" id="PS50850"/>
    </source>
</evidence>
<feature type="transmembrane region" description="Helical" evidence="7">
    <location>
        <begin position="200"/>
        <end position="217"/>
    </location>
</feature>
<reference evidence="9 10" key="1">
    <citation type="journal article" date="2011" name="J. Bacteriol.">
        <title>Complete genome sequence of the industrial strain Ketogulonicigenium vulgare WSH-001.</title>
        <authorList>
            <person name="Liu L."/>
            <person name="Li Y."/>
            <person name="Zhang J."/>
            <person name="Zhou Z."/>
            <person name="Liu J."/>
            <person name="Li X."/>
            <person name="Zhou J."/>
            <person name="Du G."/>
            <person name="Wang L."/>
            <person name="Chen J."/>
        </authorList>
    </citation>
    <scope>NUCLEOTIDE SEQUENCE [LARGE SCALE GENOMIC DNA]</scope>
    <source>
        <strain evidence="9 10">WSH-001</strain>
    </source>
</reference>
<evidence type="ECO:0000256" key="3">
    <source>
        <dbReference type="ARBA" id="ARBA00022475"/>
    </source>
</evidence>
<evidence type="ECO:0000256" key="5">
    <source>
        <dbReference type="ARBA" id="ARBA00022989"/>
    </source>
</evidence>
<dbReference type="InterPro" id="IPR011701">
    <property type="entry name" value="MFS"/>
</dbReference>
<feature type="transmembrane region" description="Helical" evidence="7">
    <location>
        <begin position="51"/>
        <end position="72"/>
    </location>
</feature>